<keyword evidence="6 8" id="KW-0539">Nucleus</keyword>
<proteinExistence type="inferred from homology"/>
<feature type="compositionally biased region" description="Polar residues" evidence="9">
    <location>
        <begin position="325"/>
        <end position="340"/>
    </location>
</feature>
<dbReference type="InterPro" id="IPR048548">
    <property type="entry name" value="KRR1-like_KH2"/>
</dbReference>
<dbReference type="Pfam" id="PF21800">
    <property type="entry name" value="KH_KRR1_2nd"/>
    <property type="match status" value="1"/>
</dbReference>
<evidence type="ECO:0000313" key="13">
    <source>
        <dbReference type="Proteomes" id="UP000326759"/>
    </source>
</evidence>
<comment type="caution">
    <text evidence="12">The sequence shown here is derived from an EMBL/GenBank/DDBJ whole genome shotgun (WGS) entry which is preliminary data.</text>
</comment>
<dbReference type="PANTHER" id="PTHR12581">
    <property type="entry name" value="HIV-1 REV BINDING PROTEIN 2, 3"/>
    <property type="match status" value="1"/>
</dbReference>
<reference evidence="12 13" key="1">
    <citation type="journal article" date="2019" name="PLoS Biol.">
        <title>Sex chromosomes control vertical transmission of feminizing Wolbachia symbionts in an isopod.</title>
        <authorList>
            <person name="Becking T."/>
            <person name="Chebbi M.A."/>
            <person name="Giraud I."/>
            <person name="Moumen B."/>
            <person name="Laverre T."/>
            <person name="Caubet Y."/>
            <person name="Peccoud J."/>
            <person name="Gilbert C."/>
            <person name="Cordaux R."/>
        </authorList>
    </citation>
    <scope>NUCLEOTIDE SEQUENCE [LARGE SCALE GENOMIC DNA]</scope>
    <source>
        <strain evidence="12">ANa2</strain>
        <tissue evidence="12">Whole body excluding digestive tract and cuticle</tissue>
    </source>
</reference>
<evidence type="ECO:0000256" key="7">
    <source>
        <dbReference type="ARBA" id="ARBA00023274"/>
    </source>
</evidence>
<evidence type="ECO:0000259" key="11">
    <source>
        <dbReference type="Pfam" id="PF21800"/>
    </source>
</evidence>
<evidence type="ECO:0000256" key="8">
    <source>
        <dbReference type="PIRNR" id="PIRNR006515"/>
    </source>
</evidence>
<comment type="subcellular location">
    <subcellularLocation>
        <location evidence="1 8">Nucleus</location>
        <location evidence="1 8">Nucleolus</location>
    </subcellularLocation>
</comment>
<evidence type="ECO:0000256" key="5">
    <source>
        <dbReference type="ARBA" id="ARBA00022884"/>
    </source>
</evidence>
<keyword evidence="7 8" id="KW-0687">Ribonucleoprotein</keyword>
<dbReference type="EMBL" id="SEYY01022670">
    <property type="protein sequence ID" value="KAB7495373.1"/>
    <property type="molecule type" value="Genomic_DNA"/>
</dbReference>
<gene>
    <name evidence="12" type="primary">dbe</name>
    <name evidence="12" type="ORF">Anas_05478</name>
</gene>
<name>A0A5N5SMW2_9CRUS</name>
<feature type="region of interest" description="Disordered" evidence="9">
    <location>
        <begin position="1"/>
        <end position="23"/>
    </location>
</feature>
<evidence type="ECO:0000259" key="10">
    <source>
        <dbReference type="Pfam" id="PF17903"/>
    </source>
</evidence>
<dbReference type="CDD" id="cd22393">
    <property type="entry name" value="KH-I_KRR1_rpt1"/>
    <property type="match status" value="1"/>
</dbReference>
<keyword evidence="3 8" id="KW-0690">Ribosome biogenesis</keyword>
<dbReference type="FunFam" id="3.30.1370.10:FF:000014">
    <property type="entry name" value="KRR1 small subunit processome component"/>
    <property type="match status" value="1"/>
</dbReference>
<keyword evidence="4 8" id="KW-0698">rRNA processing</keyword>
<keyword evidence="13" id="KW-1185">Reference proteome</keyword>
<evidence type="ECO:0000256" key="3">
    <source>
        <dbReference type="ARBA" id="ARBA00022517"/>
    </source>
</evidence>
<dbReference type="InterPro" id="IPR048550">
    <property type="entry name" value="KRR1-like_KH1_euk"/>
</dbReference>
<organism evidence="12 13">
    <name type="scientific">Armadillidium nasatum</name>
    <dbReference type="NCBI Taxonomy" id="96803"/>
    <lineage>
        <taxon>Eukaryota</taxon>
        <taxon>Metazoa</taxon>
        <taxon>Ecdysozoa</taxon>
        <taxon>Arthropoda</taxon>
        <taxon>Crustacea</taxon>
        <taxon>Multicrustacea</taxon>
        <taxon>Malacostraca</taxon>
        <taxon>Eumalacostraca</taxon>
        <taxon>Peracarida</taxon>
        <taxon>Isopoda</taxon>
        <taxon>Oniscidea</taxon>
        <taxon>Crinocheta</taxon>
        <taxon>Armadillidiidae</taxon>
        <taxon>Armadillidium</taxon>
    </lineage>
</organism>
<feature type="compositionally biased region" description="Basic residues" evidence="9">
    <location>
        <begin position="245"/>
        <end position="256"/>
    </location>
</feature>
<feature type="domain" description="KRR1 small subunit processome component first KH" evidence="10">
    <location>
        <begin position="52"/>
        <end position="131"/>
    </location>
</feature>
<dbReference type="InterPro" id="IPR024166">
    <property type="entry name" value="rRNA_assembly_KRR1"/>
</dbReference>
<sequence>MPKLIVKRDREDEVQEKEDKEKVKGPIENAWEMKIPPFQKGAMKHHLQEETRFEIAFPKYREKYIKECWPVVKKLFEEHGIKADLNLLEGTMSVATTRKTWDPFIIIKSRDVIKLLGRSVPFEHAVKVLKDDITCEIVKIKNMVRNRERFIKRRQRLIGSNGTALKALELLTNCYVLVQGCTVSVIGPHRGVLEVVNVVKKTMKNVHPINLLKVLMVKRTLAKDPEKKSEDWSRYIPTHVNTNVQRKKPKKIRQKKPYTPFPPEMVESKEDQQMESGRYFIEKEEKSKYKGKKTSEEQKKKSSEKRKEKREKAFEAPEEPKFTSHAVSSSSSGFDVNLNQLKKKLKTK</sequence>
<dbReference type="GO" id="GO:0032040">
    <property type="term" value="C:small-subunit processome"/>
    <property type="evidence" value="ECO:0007669"/>
    <property type="project" value="TreeGrafter"/>
</dbReference>
<dbReference type="Pfam" id="PF17903">
    <property type="entry name" value="KH_KRR1_1st"/>
    <property type="match status" value="1"/>
</dbReference>
<dbReference type="Proteomes" id="UP000326759">
    <property type="component" value="Unassembled WGS sequence"/>
</dbReference>
<feature type="compositionally biased region" description="Basic and acidic residues" evidence="9">
    <location>
        <begin position="280"/>
        <end position="301"/>
    </location>
</feature>
<evidence type="ECO:0000256" key="4">
    <source>
        <dbReference type="ARBA" id="ARBA00022552"/>
    </source>
</evidence>
<evidence type="ECO:0000313" key="12">
    <source>
        <dbReference type="EMBL" id="KAB7495373.1"/>
    </source>
</evidence>
<feature type="region of interest" description="Disordered" evidence="9">
    <location>
        <begin position="241"/>
        <end position="348"/>
    </location>
</feature>
<dbReference type="GO" id="GO:0006364">
    <property type="term" value="P:rRNA processing"/>
    <property type="evidence" value="ECO:0007669"/>
    <property type="project" value="UniProtKB-KW"/>
</dbReference>
<evidence type="ECO:0000256" key="9">
    <source>
        <dbReference type="SAM" id="MobiDB-lite"/>
    </source>
</evidence>
<dbReference type="AlphaFoldDB" id="A0A5N5SMW2"/>
<accession>A0A5N5SMW2</accession>
<dbReference type="Gene3D" id="3.30.1370.10">
    <property type="entry name" value="K Homology domain, type 1"/>
    <property type="match status" value="2"/>
</dbReference>
<comment type="similarity">
    <text evidence="2 8">Belongs to the KRR1 family.</text>
</comment>
<dbReference type="SUPFAM" id="SSF54791">
    <property type="entry name" value="Eukaryotic type KH-domain (KH-domain type I)"/>
    <property type="match status" value="1"/>
</dbReference>
<comment type="subunit">
    <text evidence="8">Component of the ribosomal small subunit (SSU) processome.</text>
</comment>
<dbReference type="GO" id="GO:0003723">
    <property type="term" value="F:RNA binding"/>
    <property type="evidence" value="ECO:0007669"/>
    <property type="project" value="UniProtKB-KW"/>
</dbReference>
<keyword evidence="5 8" id="KW-0694">RNA-binding</keyword>
<dbReference type="InterPro" id="IPR036612">
    <property type="entry name" value="KH_dom_type_1_sf"/>
</dbReference>
<dbReference type="PIRSF" id="PIRSF006515">
    <property type="entry name" value="KRR1"/>
    <property type="match status" value="1"/>
</dbReference>
<dbReference type="InterPro" id="IPR041174">
    <property type="entry name" value="KRR1-like_KH1"/>
</dbReference>
<comment type="function">
    <text evidence="8">Required for 40S ribosome biogenesis. Involved in nucleolar processing of pre-18S ribosomal RNA and ribosome assembly.</text>
</comment>
<dbReference type="InterPro" id="IPR048549">
    <property type="entry name" value="KRR1-like_KH2_euk"/>
</dbReference>
<protein>
    <recommendedName>
        <fullName evidence="8">KRR1 small subunit processome component</fullName>
    </recommendedName>
    <alternativeName>
        <fullName evidence="8">KRR-R motif-containing protein 1</fullName>
    </alternativeName>
</protein>
<dbReference type="OrthoDB" id="441223at2759"/>
<evidence type="ECO:0000256" key="1">
    <source>
        <dbReference type="ARBA" id="ARBA00004604"/>
    </source>
</evidence>
<evidence type="ECO:0000256" key="2">
    <source>
        <dbReference type="ARBA" id="ARBA00009344"/>
    </source>
</evidence>
<dbReference type="PANTHER" id="PTHR12581:SF0">
    <property type="entry name" value="KRR1 SMALL SUBUNIT PROCESSOME COMPONENT HOMOLOG"/>
    <property type="match status" value="1"/>
</dbReference>
<dbReference type="CDD" id="cd22394">
    <property type="entry name" value="KH-I_KRR1_rpt2"/>
    <property type="match status" value="1"/>
</dbReference>
<feature type="domain" description="KRR1 small subunit processome component second KH" evidence="11">
    <location>
        <begin position="133"/>
        <end position="223"/>
    </location>
</feature>
<evidence type="ECO:0000256" key="6">
    <source>
        <dbReference type="ARBA" id="ARBA00023242"/>
    </source>
</evidence>
<feature type="compositionally biased region" description="Basic and acidic residues" evidence="9">
    <location>
        <begin position="310"/>
        <end position="322"/>
    </location>
</feature>